<evidence type="ECO:0000313" key="4">
    <source>
        <dbReference type="Proteomes" id="UP000664795"/>
    </source>
</evidence>
<feature type="region of interest" description="Disordered" evidence="1">
    <location>
        <begin position="335"/>
        <end position="444"/>
    </location>
</feature>
<reference evidence="3 4" key="1">
    <citation type="submission" date="2021-03" db="EMBL/GenBank/DDBJ databases">
        <title>Fibrella sp. HMF5036 genome sequencing and assembly.</title>
        <authorList>
            <person name="Kang H."/>
            <person name="Kim H."/>
            <person name="Bae S."/>
            <person name="Joh K."/>
        </authorList>
    </citation>
    <scope>NUCLEOTIDE SEQUENCE [LARGE SCALE GENOMIC DNA]</scope>
    <source>
        <strain evidence="3 4">HMF5036</strain>
    </source>
</reference>
<dbReference type="Proteomes" id="UP000664795">
    <property type="component" value="Unassembled WGS sequence"/>
</dbReference>
<sequence>MKTNPRSSAGTTISQISGILLIISFLLLKTGSVQAQTQALTESDKREIKRQALLRISKDLPDKINNVTSDAITEADITYIIQNSYLPNSAGQQLFVNDEVIIEDDVDPTRIDPAGHVDKQVGQYLSDLVSFYPKNEDPIRPIFTVSVPRTIEPKPQSPTTATIDVFYSSAYKGNDKKGRSYQTVNRVATLLATKVGKKWEVYIQQIIFERRGAGLAQTTAPTVATVATTDAPPPLLEIREPTVVFRQEDYEFNATIRYNSKALDVVKSELPRLPLGQYRRRDDGAYELDGNRIVFEGKNKFMFTNRDRNLLIFSRVEPAKPRPDTTRALATKPAPTVVTPGYLPPDESQRQRKVKPAADTVKSAPALAIVTPKPAQETPRPAPETPKLAPKPQPEPPKTVAKTPVIEAPTRPENKPVNDPPKPTVAETKPIAIEQKPVSSDTKPAVAETKVVEAKPAPALAKAPEPKPPKPVVQKPAALSVSPALTKSLNNEQRRLVAGMRLRGWLQVVGGLAALGGSYVVYSGIKKDYDVYQAKASVLNANYTIFQSLSQRPVPPAPEPLSMTAYGAPAIYGVFGGGVVGIGLTVNGIRTLFRAGKVGKKK</sequence>
<keyword evidence="4" id="KW-1185">Reference proteome</keyword>
<dbReference type="EMBL" id="JAFMYU010000012">
    <property type="protein sequence ID" value="MBO0932466.1"/>
    <property type="molecule type" value="Genomic_DNA"/>
</dbReference>
<evidence type="ECO:0000256" key="1">
    <source>
        <dbReference type="SAM" id="MobiDB-lite"/>
    </source>
</evidence>
<evidence type="ECO:0000313" key="3">
    <source>
        <dbReference type="EMBL" id="MBO0932466.1"/>
    </source>
</evidence>
<proteinExistence type="predicted"/>
<accession>A0A939G9C7</accession>
<feature type="transmembrane region" description="Helical" evidence="2">
    <location>
        <begin position="570"/>
        <end position="593"/>
    </location>
</feature>
<feature type="transmembrane region" description="Helical" evidence="2">
    <location>
        <begin position="504"/>
        <end position="522"/>
    </location>
</feature>
<evidence type="ECO:0000256" key="2">
    <source>
        <dbReference type="SAM" id="Phobius"/>
    </source>
</evidence>
<keyword evidence="2" id="KW-1133">Transmembrane helix</keyword>
<name>A0A939G9C7_9BACT</name>
<protein>
    <submittedName>
        <fullName evidence="3">Uncharacterized protein</fullName>
    </submittedName>
</protein>
<feature type="compositionally biased region" description="Pro residues" evidence="1">
    <location>
        <begin position="380"/>
        <end position="397"/>
    </location>
</feature>
<feature type="transmembrane region" description="Helical" evidence="2">
    <location>
        <begin position="12"/>
        <end position="28"/>
    </location>
</feature>
<dbReference type="AlphaFoldDB" id="A0A939G9C7"/>
<organism evidence="3 4">
    <name type="scientific">Fibrella aquatilis</name>
    <dbReference type="NCBI Taxonomy" id="2817059"/>
    <lineage>
        <taxon>Bacteria</taxon>
        <taxon>Pseudomonadati</taxon>
        <taxon>Bacteroidota</taxon>
        <taxon>Cytophagia</taxon>
        <taxon>Cytophagales</taxon>
        <taxon>Spirosomataceae</taxon>
        <taxon>Fibrella</taxon>
    </lineage>
</organism>
<keyword evidence="2" id="KW-0812">Transmembrane</keyword>
<dbReference type="RefSeq" id="WP_207336427.1">
    <property type="nucleotide sequence ID" value="NZ_JAFMYU010000012.1"/>
</dbReference>
<keyword evidence="2" id="KW-0472">Membrane</keyword>
<gene>
    <name evidence="3" type="ORF">J2I48_15750</name>
</gene>
<comment type="caution">
    <text evidence="3">The sequence shown here is derived from an EMBL/GenBank/DDBJ whole genome shotgun (WGS) entry which is preliminary data.</text>
</comment>